<evidence type="ECO:0000256" key="8">
    <source>
        <dbReference type="ARBA" id="ARBA00023004"/>
    </source>
</evidence>
<dbReference type="PRINTS" id="PR00604">
    <property type="entry name" value="CYTCHRMECIAB"/>
</dbReference>
<keyword evidence="4 9" id="KW-0349">Heme</keyword>
<evidence type="ECO:0000256" key="2">
    <source>
        <dbReference type="ARBA" id="ARBA00006488"/>
    </source>
</evidence>
<evidence type="ECO:0000259" key="13">
    <source>
        <dbReference type="PROSITE" id="PS51007"/>
    </source>
</evidence>
<sequence>MESPIEQQPTLDALSPTPTETSSTISSISGRSDGSAVRGATLFAAACAHCHNVERGQPHKFGPTLDAAYGTRAGRIPGSRPSEAMRRVGDGDGGVVWGRDTLAAAQLQVAYLADCRGYVPGSKKPFKGVESERDRIDIVAFLQEKASSSKSTTTTTMK</sequence>
<dbReference type="InterPro" id="IPR036909">
    <property type="entry name" value="Cyt_c-like_dom_sf"/>
</dbReference>
<comment type="subcellular location">
    <subcellularLocation>
        <location evidence="1">Mitochondrion intermembrane space</location>
    </subcellularLocation>
</comment>
<dbReference type="InterPro" id="IPR009056">
    <property type="entry name" value="Cyt_c-like_dom"/>
</dbReference>
<gene>
    <name evidence="14" type="ORF">JOL62DRAFT_26145</name>
</gene>
<dbReference type="Proteomes" id="UP001367316">
    <property type="component" value="Unassembled WGS sequence"/>
</dbReference>
<dbReference type="InterPro" id="IPR002327">
    <property type="entry name" value="Cyt_c_1A/1B"/>
</dbReference>
<dbReference type="PANTHER" id="PTHR11961">
    <property type="entry name" value="CYTOCHROME C"/>
    <property type="match status" value="1"/>
</dbReference>
<feature type="compositionally biased region" description="Low complexity" evidence="12">
    <location>
        <begin position="15"/>
        <end position="33"/>
    </location>
</feature>
<dbReference type="Pfam" id="PF00034">
    <property type="entry name" value="Cytochrom_C"/>
    <property type="match status" value="1"/>
</dbReference>
<dbReference type="SUPFAM" id="SSF46626">
    <property type="entry name" value="Cytochrome c"/>
    <property type="match status" value="1"/>
</dbReference>
<comment type="function">
    <text evidence="11">Electron carrier protein. The oxidized form of the cytochrome c heme group can accept an electron from the heme group of the cytochrome c1 subunit of cytochrome reductase. Cytochrome c then transfers this electron to the cytochrome oxidase complex, the final protein carrier in the mitochondrial electron-transport chain.</text>
</comment>
<evidence type="ECO:0000256" key="6">
    <source>
        <dbReference type="ARBA" id="ARBA00022723"/>
    </source>
</evidence>
<evidence type="ECO:0000256" key="3">
    <source>
        <dbReference type="ARBA" id="ARBA00022448"/>
    </source>
</evidence>
<evidence type="ECO:0000256" key="10">
    <source>
        <dbReference type="RuleBase" id="RU004426"/>
    </source>
</evidence>
<comment type="PTM">
    <text evidence="11">Binds 1 heme group per subunit.</text>
</comment>
<evidence type="ECO:0000313" key="15">
    <source>
        <dbReference type="Proteomes" id="UP001367316"/>
    </source>
</evidence>
<evidence type="ECO:0000256" key="5">
    <source>
        <dbReference type="ARBA" id="ARBA00022660"/>
    </source>
</evidence>
<evidence type="ECO:0000256" key="11">
    <source>
        <dbReference type="RuleBase" id="RU004427"/>
    </source>
</evidence>
<evidence type="ECO:0000313" key="14">
    <source>
        <dbReference type="EMBL" id="KAK7612469.1"/>
    </source>
</evidence>
<dbReference type="Gene3D" id="1.10.760.10">
    <property type="entry name" value="Cytochrome c-like domain"/>
    <property type="match status" value="1"/>
</dbReference>
<keyword evidence="8 9" id="KW-0408">Iron</keyword>
<keyword evidence="6 9" id="KW-0479">Metal-binding</keyword>
<dbReference type="PROSITE" id="PS51007">
    <property type="entry name" value="CYTC"/>
    <property type="match status" value="1"/>
</dbReference>
<name>A0ABR1NBA9_9PEZI</name>
<reference evidence="14 15" key="1">
    <citation type="submission" date="2024-04" db="EMBL/GenBank/DDBJ databases">
        <title>Phyllosticta paracitricarpa is synonymous to the EU quarantine fungus P. citricarpa based on phylogenomic analyses.</title>
        <authorList>
            <consortium name="Lawrence Berkeley National Laboratory"/>
            <person name="Van ingen-buijs V.A."/>
            <person name="Van westerhoven A.C."/>
            <person name="Haridas S."/>
            <person name="Skiadas P."/>
            <person name="Martin F."/>
            <person name="Groenewald J.Z."/>
            <person name="Crous P.W."/>
            <person name="Seidl M.F."/>
        </authorList>
    </citation>
    <scope>NUCLEOTIDE SEQUENCE [LARGE SCALE GENOMIC DNA]</scope>
    <source>
        <strain evidence="14 15">CBS 141358</strain>
    </source>
</reference>
<keyword evidence="3 11" id="KW-0813">Transport</keyword>
<evidence type="ECO:0000256" key="1">
    <source>
        <dbReference type="ARBA" id="ARBA00004569"/>
    </source>
</evidence>
<keyword evidence="5 11" id="KW-0679">Respiratory chain</keyword>
<feature type="region of interest" description="Disordered" evidence="12">
    <location>
        <begin position="1"/>
        <end position="33"/>
    </location>
</feature>
<dbReference type="EMBL" id="JBBPBF010000010">
    <property type="protein sequence ID" value="KAK7612469.1"/>
    <property type="molecule type" value="Genomic_DNA"/>
</dbReference>
<accession>A0ABR1NBA9</accession>
<organism evidence="14 15">
    <name type="scientific">Phyllosticta paracitricarpa</name>
    <dbReference type="NCBI Taxonomy" id="2016321"/>
    <lineage>
        <taxon>Eukaryota</taxon>
        <taxon>Fungi</taxon>
        <taxon>Dikarya</taxon>
        <taxon>Ascomycota</taxon>
        <taxon>Pezizomycotina</taxon>
        <taxon>Dothideomycetes</taxon>
        <taxon>Dothideomycetes incertae sedis</taxon>
        <taxon>Botryosphaeriales</taxon>
        <taxon>Phyllostictaceae</taxon>
        <taxon>Phyllosticta</taxon>
    </lineage>
</organism>
<comment type="caution">
    <text evidence="14">The sequence shown here is derived from an EMBL/GenBank/DDBJ whole genome shotgun (WGS) entry which is preliminary data.</text>
</comment>
<proteinExistence type="inferred from homology"/>
<feature type="compositionally biased region" description="Polar residues" evidence="12">
    <location>
        <begin position="1"/>
        <end position="10"/>
    </location>
</feature>
<comment type="similarity">
    <text evidence="2 10">Belongs to the cytochrome c family.</text>
</comment>
<feature type="domain" description="Cytochrome c" evidence="13">
    <location>
        <begin position="34"/>
        <end position="146"/>
    </location>
</feature>
<protein>
    <submittedName>
        <fullName evidence="14">Cytochrome c-like domain-containing protein</fullName>
    </submittedName>
</protein>
<evidence type="ECO:0000256" key="7">
    <source>
        <dbReference type="ARBA" id="ARBA00022982"/>
    </source>
</evidence>
<evidence type="ECO:0000256" key="12">
    <source>
        <dbReference type="SAM" id="MobiDB-lite"/>
    </source>
</evidence>
<keyword evidence="11" id="KW-0496">Mitochondrion</keyword>
<keyword evidence="15" id="KW-1185">Reference proteome</keyword>
<evidence type="ECO:0000256" key="4">
    <source>
        <dbReference type="ARBA" id="ARBA00022617"/>
    </source>
</evidence>
<evidence type="ECO:0000256" key="9">
    <source>
        <dbReference type="PROSITE-ProRule" id="PRU00433"/>
    </source>
</evidence>
<keyword evidence="7 11" id="KW-0249">Electron transport</keyword>